<gene>
    <name evidence="6" type="primary">MED10</name>
    <name evidence="8" type="ORF">M569_12371</name>
</gene>
<comment type="subcellular location">
    <subcellularLocation>
        <location evidence="1 6">Nucleus</location>
    </subcellularLocation>
</comment>
<comment type="function">
    <text evidence="6">Component of the Mediator complex, a coactivator involved in the regulated transcription of nearly all RNA polymerase II-dependent genes. Mediator functions as a bridge to convey information from gene-specific regulatory proteins to the basal RNA polymerase II transcription machinery. Mediator is recruited to promoters by direct interactions with regulatory proteins and serves as a scaffold for the assembly of a functional preinitiation complex with RNA polymerase II and the general transcription factors.</text>
</comment>
<evidence type="ECO:0000256" key="4">
    <source>
        <dbReference type="ARBA" id="ARBA00023163"/>
    </source>
</evidence>
<evidence type="ECO:0000256" key="1">
    <source>
        <dbReference type="ARBA" id="ARBA00004123"/>
    </source>
</evidence>
<dbReference type="GO" id="GO:0003712">
    <property type="term" value="F:transcription coregulator activity"/>
    <property type="evidence" value="ECO:0007669"/>
    <property type="project" value="InterPro"/>
</dbReference>
<evidence type="ECO:0000313" key="9">
    <source>
        <dbReference type="Proteomes" id="UP000015453"/>
    </source>
</evidence>
<keyword evidence="5 6" id="KW-0539">Nucleus</keyword>
<proteinExistence type="inferred from homology"/>
<evidence type="ECO:0000256" key="7">
    <source>
        <dbReference type="SAM" id="MobiDB-lite"/>
    </source>
</evidence>
<dbReference type="PANTHER" id="PTHR13345:SF14">
    <property type="entry name" value="MEDIATOR OF RNA POLYMERASE II TRANSCRIPTION SUBUNIT 10A-RELATED"/>
    <property type="match status" value="1"/>
</dbReference>
<comment type="caution">
    <text evidence="8">The sequence shown here is derived from an EMBL/GenBank/DDBJ whole genome shotgun (WGS) entry which is preliminary data.</text>
</comment>
<evidence type="ECO:0000256" key="6">
    <source>
        <dbReference type="RuleBase" id="RU364146"/>
    </source>
</evidence>
<reference evidence="8 9" key="1">
    <citation type="journal article" date="2013" name="BMC Genomics">
        <title>The miniature genome of a carnivorous plant Genlisea aurea contains a low number of genes and short non-coding sequences.</title>
        <authorList>
            <person name="Leushkin E.V."/>
            <person name="Sutormin R.A."/>
            <person name="Nabieva E.R."/>
            <person name="Penin A.A."/>
            <person name="Kondrashov A.S."/>
            <person name="Logacheva M.D."/>
        </authorList>
    </citation>
    <scope>NUCLEOTIDE SEQUENCE [LARGE SCALE GENOMIC DNA]</scope>
</reference>
<dbReference type="GO" id="GO:0045944">
    <property type="term" value="P:positive regulation of transcription by RNA polymerase II"/>
    <property type="evidence" value="ECO:0007669"/>
    <property type="project" value="TreeGrafter"/>
</dbReference>
<organism evidence="8 9">
    <name type="scientific">Genlisea aurea</name>
    <dbReference type="NCBI Taxonomy" id="192259"/>
    <lineage>
        <taxon>Eukaryota</taxon>
        <taxon>Viridiplantae</taxon>
        <taxon>Streptophyta</taxon>
        <taxon>Embryophyta</taxon>
        <taxon>Tracheophyta</taxon>
        <taxon>Spermatophyta</taxon>
        <taxon>Magnoliopsida</taxon>
        <taxon>eudicotyledons</taxon>
        <taxon>Gunneridae</taxon>
        <taxon>Pentapetalae</taxon>
        <taxon>asterids</taxon>
        <taxon>lamiids</taxon>
        <taxon>Lamiales</taxon>
        <taxon>Lentibulariaceae</taxon>
        <taxon>Genlisea</taxon>
    </lineage>
</organism>
<protein>
    <recommendedName>
        <fullName evidence="6">Mediator of RNA polymerase II transcription subunit 10</fullName>
    </recommendedName>
    <alternativeName>
        <fullName evidence="6">Mediator complex subunit 10</fullName>
    </alternativeName>
</protein>
<name>S8C6L6_9LAMI</name>
<keyword evidence="9" id="KW-1185">Reference proteome</keyword>
<comment type="subunit">
    <text evidence="6">Component of the Mediator complex.</text>
</comment>
<dbReference type="AlphaFoldDB" id="S8C6L6"/>
<keyword evidence="4 6" id="KW-0804">Transcription</keyword>
<comment type="similarity">
    <text evidence="2 6">Belongs to the Mediator complex subunit 10 family.</text>
</comment>
<evidence type="ECO:0000256" key="5">
    <source>
        <dbReference type="ARBA" id="ARBA00023242"/>
    </source>
</evidence>
<dbReference type="PANTHER" id="PTHR13345">
    <property type="entry name" value="MEDIATOR OF RNA POLYMERASE II TRANSCRIPTION SUBUNIT 10"/>
    <property type="match status" value="1"/>
</dbReference>
<dbReference type="OrthoDB" id="337270at2759"/>
<dbReference type="EMBL" id="AUSU01006160">
    <property type="protein sequence ID" value="EPS62420.1"/>
    <property type="molecule type" value="Genomic_DNA"/>
</dbReference>
<feature type="region of interest" description="Disordered" evidence="7">
    <location>
        <begin position="180"/>
        <end position="199"/>
    </location>
</feature>
<dbReference type="InterPro" id="IPR019145">
    <property type="entry name" value="Mediator_Med10"/>
</dbReference>
<keyword evidence="3 6" id="KW-0805">Transcription regulation</keyword>
<dbReference type="Proteomes" id="UP000015453">
    <property type="component" value="Unassembled WGS sequence"/>
</dbReference>
<dbReference type="Pfam" id="PF09748">
    <property type="entry name" value="Med10"/>
    <property type="match status" value="1"/>
</dbReference>
<feature type="region of interest" description="Disordered" evidence="7">
    <location>
        <begin position="1"/>
        <end position="42"/>
    </location>
</feature>
<sequence length="199" mass="21917">MESSQTTPGIGGAGGNGMMISRSNEESPMESSATTPGTPVDDQKQNLNQVINSIQKTLGILHQLYLTVSSYNVASQLPLLQRMNNLVLELDSMSKLAEKCNIQVPIEVLNLIDDGKNPDEFTRDMLNGCITKNQITKGKTDSFKSLRRHLLEELEQAFPDEVEAYREIRATSAAEAKRSAQAQSMMMMPNGDVKVKPET</sequence>
<evidence type="ECO:0000313" key="8">
    <source>
        <dbReference type="EMBL" id="EPS62420.1"/>
    </source>
</evidence>
<accession>S8C6L6</accession>
<keyword evidence="6" id="KW-0010">Activator</keyword>
<evidence type="ECO:0000256" key="3">
    <source>
        <dbReference type="ARBA" id="ARBA00023015"/>
    </source>
</evidence>
<dbReference type="GO" id="GO:0016592">
    <property type="term" value="C:mediator complex"/>
    <property type="evidence" value="ECO:0007669"/>
    <property type="project" value="InterPro"/>
</dbReference>
<evidence type="ECO:0000256" key="2">
    <source>
        <dbReference type="ARBA" id="ARBA00005389"/>
    </source>
</evidence>